<reference evidence="1" key="1">
    <citation type="submission" date="2022-04" db="EMBL/GenBank/DDBJ databases">
        <title>Whole genome sequence of Sphaerotilus sp. FB-5.</title>
        <authorList>
            <person name="Takeda M."/>
            <person name="Narihara S."/>
            <person name="Akimoto M."/>
            <person name="Akimoto R."/>
            <person name="Nishiyashiki S."/>
            <person name="Murakami T."/>
        </authorList>
    </citation>
    <scope>NUCLEOTIDE SEQUENCE</scope>
    <source>
        <strain evidence="1">FB-5</strain>
    </source>
</reference>
<organism evidence="1 2">
    <name type="scientific">Sphaerotilus microaerophilus</name>
    <dbReference type="NCBI Taxonomy" id="2914710"/>
    <lineage>
        <taxon>Bacteria</taxon>
        <taxon>Pseudomonadati</taxon>
        <taxon>Pseudomonadota</taxon>
        <taxon>Betaproteobacteria</taxon>
        <taxon>Burkholderiales</taxon>
        <taxon>Sphaerotilaceae</taxon>
        <taxon>Sphaerotilus</taxon>
    </lineage>
</organism>
<name>A0ABM7YPV6_9BURK</name>
<gene>
    <name evidence="1" type="ORF">CATMQ487_35370</name>
</gene>
<dbReference type="PANTHER" id="PTHR46889">
    <property type="entry name" value="TRANSPOSASE INSF FOR INSERTION SEQUENCE IS3B-RELATED"/>
    <property type="match status" value="1"/>
</dbReference>
<dbReference type="InterPro" id="IPR050900">
    <property type="entry name" value="Transposase_IS3/IS150/IS904"/>
</dbReference>
<dbReference type="RefSeq" id="WP_251969831.1">
    <property type="nucleotide sequence ID" value="NZ_AP025730.1"/>
</dbReference>
<sequence>MKQLLSDHDYPVRRVCAALEVSPSGYYEWLARPASARTQHDQRLQVSIGAIHQASRHSYGTRRVHRQLQAHTSTFQMT</sequence>
<evidence type="ECO:0000313" key="2">
    <source>
        <dbReference type="Proteomes" id="UP001057498"/>
    </source>
</evidence>
<dbReference type="EMBL" id="AP025730">
    <property type="protein sequence ID" value="BDI06567.1"/>
    <property type="molecule type" value="Genomic_DNA"/>
</dbReference>
<evidence type="ECO:0000313" key="1">
    <source>
        <dbReference type="EMBL" id="BDI06567.1"/>
    </source>
</evidence>
<accession>A0ABM7YPV6</accession>
<evidence type="ECO:0008006" key="3">
    <source>
        <dbReference type="Google" id="ProtNLM"/>
    </source>
</evidence>
<proteinExistence type="predicted"/>
<dbReference type="PANTHER" id="PTHR46889:SF4">
    <property type="entry name" value="TRANSPOSASE INSO FOR INSERTION SEQUENCE ELEMENT IS911B-RELATED"/>
    <property type="match status" value="1"/>
</dbReference>
<keyword evidence="2" id="KW-1185">Reference proteome</keyword>
<dbReference type="Proteomes" id="UP001057498">
    <property type="component" value="Chromosome"/>
</dbReference>
<protein>
    <recommendedName>
        <fullName evidence="3">Transposase</fullName>
    </recommendedName>
</protein>